<comment type="caution">
    <text evidence="4">The sequence shown here is derived from an EMBL/GenBank/DDBJ whole genome shotgun (WGS) entry which is preliminary data.</text>
</comment>
<dbReference type="InParanoid" id="A0A6L2PVX1"/>
<name>A0A6L2PVX1_COPFO</name>
<dbReference type="AlphaFoldDB" id="A0A6L2PVX1"/>
<evidence type="ECO:0000313" key="4">
    <source>
        <dbReference type="EMBL" id="GFG34615.1"/>
    </source>
</evidence>
<dbReference type="InterPro" id="IPR027806">
    <property type="entry name" value="HARBI1_dom"/>
</dbReference>
<feature type="domain" description="DDE Tnp4" evidence="3">
    <location>
        <begin position="29"/>
        <end position="100"/>
    </location>
</feature>
<accession>A0A6L2PVX1</accession>
<reference evidence="5" key="1">
    <citation type="submission" date="2020-01" db="EMBL/GenBank/DDBJ databases">
        <title>Draft genome sequence of the Termite Coptotermes fromosanus.</title>
        <authorList>
            <person name="Itakura S."/>
            <person name="Yosikawa Y."/>
            <person name="Umezawa K."/>
        </authorList>
    </citation>
    <scope>NUCLEOTIDE SEQUENCE [LARGE SCALE GENOMIC DNA]</scope>
</reference>
<gene>
    <name evidence="4" type="ORF">Cfor_01943</name>
</gene>
<sequence>MAEKNEEDWLSIADEFNHRTNFPNCIGAVDGKYICMCKPDGSGSEFFNYKSYFSTVLVALVHADYKSIAIEVGAYGSSSDCNIFKQSHLYKRLERNELNMPKGGPLPQDENGGHMPFVIVGDGACALSEQSYDRIHTEI</sequence>
<dbReference type="Pfam" id="PF13359">
    <property type="entry name" value="DDE_Tnp_4"/>
    <property type="match status" value="1"/>
</dbReference>
<evidence type="ECO:0000313" key="5">
    <source>
        <dbReference type="Proteomes" id="UP000502823"/>
    </source>
</evidence>
<dbReference type="Proteomes" id="UP000502823">
    <property type="component" value="Unassembled WGS sequence"/>
</dbReference>
<keyword evidence="2" id="KW-0479">Metal-binding</keyword>
<organism evidence="4 5">
    <name type="scientific">Coptotermes formosanus</name>
    <name type="common">Formosan subterranean termite</name>
    <dbReference type="NCBI Taxonomy" id="36987"/>
    <lineage>
        <taxon>Eukaryota</taxon>
        <taxon>Metazoa</taxon>
        <taxon>Ecdysozoa</taxon>
        <taxon>Arthropoda</taxon>
        <taxon>Hexapoda</taxon>
        <taxon>Insecta</taxon>
        <taxon>Pterygota</taxon>
        <taxon>Neoptera</taxon>
        <taxon>Polyneoptera</taxon>
        <taxon>Dictyoptera</taxon>
        <taxon>Blattodea</taxon>
        <taxon>Blattoidea</taxon>
        <taxon>Termitoidae</taxon>
        <taxon>Rhinotermitidae</taxon>
        <taxon>Coptotermes</taxon>
    </lineage>
</organism>
<evidence type="ECO:0000256" key="1">
    <source>
        <dbReference type="ARBA" id="ARBA00001968"/>
    </source>
</evidence>
<protein>
    <recommendedName>
        <fullName evidence="3">DDE Tnp4 domain-containing protein</fullName>
    </recommendedName>
</protein>
<keyword evidence="5" id="KW-1185">Reference proteome</keyword>
<dbReference type="OrthoDB" id="2668416at2759"/>
<dbReference type="EMBL" id="BLKM01000498">
    <property type="protein sequence ID" value="GFG34615.1"/>
    <property type="molecule type" value="Genomic_DNA"/>
</dbReference>
<proteinExistence type="predicted"/>
<evidence type="ECO:0000256" key="2">
    <source>
        <dbReference type="ARBA" id="ARBA00022723"/>
    </source>
</evidence>
<dbReference type="GO" id="GO:0046872">
    <property type="term" value="F:metal ion binding"/>
    <property type="evidence" value="ECO:0007669"/>
    <property type="project" value="UniProtKB-KW"/>
</dbReference>
<evidence type="ECO:0000259" key="3">
    <source>
        <dbReference type="Pfam" id="PF13359"/>
    </source>
</evidence>
<comment type="cofactor">
    <cofactor evidence="1">
        <name>a divalent metal cation</name>
        <dbReference type="ChEBI" id="CHEBI:60240"/>
    </cofactor>
</comment>